<feature type="transmembrane region" description="Helical" evidence="7">
    <location>
        <begin position="56"/>
        <end position="75"/>
    </location>
</feature>
<dbReference type="RefSeq" id="WP_184793023.1">
    <property type="nucleotide sequence ID" value="NZ_BONT01000103.1"/>
</dbReference>
<dbReference type="GO" id="GO:0005886">
    <property type="term" value="C:plasma membrane"/>
    <property type="evidence" value="ECO:0007669"/>
    <property type="project" value="UniProtKB-SubCell"/>
</dbReference>
<feature type="transmembrane region" description="Helical" evidence="7">
    <location>
        <begin position="322"/>
        <end position="344"/>
    </location>
</feature>
<feature type="transmembrane region" description="Helical" evidence="7">
    <location>
        <begin position="296"/>
        <end position="316"/>
    </location>
</feature>
<evidence type="ECO:0000256" key="3">
    <source>
        <dbReference type="ARBA" id="ARBA00022475"/>
    </source>
</evidence>
<dbReference type="InterPro" id="IPR020846">
    <property type="entry name" value="MFS_dom"/>
</dbReference>
<keyword evidence="4 7" id="KW-0812">Transmembrane</keyword>
<feature type="transmembrane region" description="Helical" evidence="7">
    <location>
        <begin position="263"/>
        <end position="284"/>
    </location>
</feature>
<evidence type="ECO:0000256" key="7">
    <source>
        <dbReference type="SAM" id="Phobius"/>
    </source>
</evidence>
<protein>
    <submittedName>
        <fullName evidence="9">MFS family permease</fullName>
    </submittedName>
</protein>
<name>A0A841G2F2_9ACTN</name>
<feature type="transmembrane region" description="Helical" evidence="7">
    <location>
        <begin position="356"/>
        <end position="377"/>
    </location>
</feature>
<dbReference type="CDD" id="cd06173">
    <property type="entry name" value="MFS_MefA_like"/>
    <property type="match status" value="1"/>
</dbReference>
<feature type="transmembrane region" description="Helical" evidence="7">
    <location>
        <begin position="87"/>
        <end position="107"/>
    </location>
</feature>
<dbReference type="GO" id="GO:0022857">
    <property type="term" value="F:transmembrane transporter activity"/>
    <property type="evidence" value="ECO:0007669"/>
    <property type="project" value="InterPro"/>
</dbReference>
<gene>
    <name evidence="9" type="ORF">HNR73_007851</name>
</gene>
<feature type="transmembrane region" description="Helical" evidence="7">
    <location>
        <begin position="24"/>
        <end position="50"/>
    </location>
</feature>
<comment type="caution">
    <text evidence="9">The sequence shown here is derived from an EMBL/GenBank/DDBJ whole genome shotgun (WGS) entry which is preliminary data.</text>
</comment>
<keyword evidence="5 7" id="KW-1133">Transmembrane helix</keyword>
<keyword evidence="10" id="KW-1185">Reference proteome</keyword>
<organism evidence="9 10">
    <name type="scientific">Phytomonospora endophytica</name>
    <dbReference type="NCBI Taxonomy" id="714109"/>
    <lineage>
        <taxon>Bacteria</taxon>
        <taxon>Bacillati</taxon>
        <taxon>Actinomycetota</taxon>
        <taxon>Actinomycetes</taxon>
        <taxon>Micromonosporales</taxon>
        <taxon>Micromonosporaceae</taxon>
        <taxon>Phytomonospora</taxon>
    </lineage>
</organism>
<dbReference type="PROSITE" id="PS50850">
    <property type="entry name" value="MFS"/>
    <property type="match status" value="1"/>
</dbReference>
<evidence type="ECO:0000256" key="6">
    <source>
        <dbReference type="ARBA" id="ARBA00023136"/>
    </source>
</evidence>
<sequence>MTTGEARPKEDSIVPLRKNRDFQILWSAQAMSGLGSTVSGIAYPLLILALTGSATYAGLMGTLEMVFLLLATLPAGVFADRFDRRRIMIGCDLVRAVVLGGMVVLVMTDRASIWMILVAGSLTSIGDGLFSPAAGGALKQLVPASQLAAAAAAREGRNAAAAMVGPPLAGVLFTVGRAIPFLFDAVSYLAGAIALLFIRRPFQRERGTEHAEPMWKGATAGFVFIYGEPVLRALMGWAVLMNMAFAGVPLVLIAHAAKTGANSALTGLMITLLGAGVLLGSFAATWLVKVLRPSQVVHLSAAALPIGLTAAIFIPSPIVQGIVFGVVVFMIPPGNALLGGYMGAIVPDHLQGRVNAAMSIAAMGLKPLGPIAFGIVFDHFGTGWAFAAAAAVTLLAGLFTLDRDVRHMRRPEELAVE</sequence>
<dbReference type="Pfam" id="PF05977">
    <property type="entry name" value="MFS_3"/>
    <property type="match status" value="1"/>
</dbReference>
<dbReference type="PANTHER" id="PTHR23513">
    <property type="entry name" value="INTEGRAL MEMBRANE EFFLUX PROTEIN-RELATED"/>
    <property type="match status" value="1"/>
</dbReference>
<feature type="domain" description="Major facilitator superfamily (MFS) profile" evidence="8">
    <location>
        <begin position="21"/>
        <end position="408"/>
    </location>
</feature>
<keyword evidence="3" id="KW-1003">Cell membrane</keyword>
<evidence type="ECO:0000256" key="1">
    <source>
        <dbReference type="ARBA" id="ARBA00004651"/>
    </source>
</evidence>
<accession>A0A841G2F2</accession>
<evidence type="ECO:0000259" key="8">
    <source>
        <dbReference type="PROSITE" id="PS50850"/>
    </source>
</evidence>
<dbReference type="Gene3D" id="1.20.1250.20">
    <property type="entry name" value="MFS general substrate transporter like domains"/>
    <property type="match status" value="1"/>
</dbReference>
<comment type="subcellular location">
    <subcellularLocation>
        <location evidence="1">Cell membrane</location>
        <topology evidence="1">Multi-pass membrane protein</topology>
    </subcellularLocation>
</comment>
<dbReference type="InterPro" id="IPR036259">
    <property type="entry name" value="MFS_trans_sf"/>
</dbReference>
<evidence type="ECO:0000313" key="10">
    <source>
        <dbReference type="Proteomes" id="UP000548476"/>
    </source>
</evidence>
<keyword evidence="2" id="KW-0813">Transport</keyword>
<dbReference type="EMBL" id="JACHGT010000027">
    <property type="protein sequence ID" value="MBB6039952.1"/>
    <property type="molecule type" value="Genomic_DNA"/>
</dbReference>
<evidence type="ECO:0000313" key="9">
    <source>
        <dbReference type="EMBL" id="MBB6039952.1"/>
    </source>
</evidence>
<keyword evidence="6 7" id="KW-0472">Membrane</keyword>
<dbReference type="AlphaFoldDB" id="A0A841G2F2"/>
<evidence type="ECO:0000256" key="5">
    <source>
        <dbReference type="ARBA" id="ARBA00022989"/>
    </source>
</evidence>
<dbReference type="Proteomes" id="UP000548476">
    <property type="component" value="Unassembled WGS sequence"/>
</dbReference>
<feature type="transmembrane region" description="Helical" evidence="7">
    <location>
        <begin position="383"/>
        <end position="401"/>
    </location>
</feature>
<proteinExistence type="predicted"/>
<evidence type="ECO:0000256" key="4">
    <source>
        <dbReference type="ARBA" id="ARBA00022692"/>
    </source>
</evidence>
<reference evidence="9 10" key="1">
    <citation type="submission" date="2020-08" db="EMBL/GenBank/DDBJ databases">
        <title>Genomic Encyclopedia of Type Strains, Phase IV (KMG-IV): sequencing the most valuable type-strain genomes for metagenomic binning, comparative biology and taxonomic classification.</title>
        <authorList>
            <person name="Goeker M."/>
        </authorList>
    </citation>
    <scope>NUCLEOTIDE SEQUENCE [LARGE SCALE GENOMIC DNA]</scope>
    <source>
        <strain evidence="9 10">YIM 65646</strain>
    </source>
</reference>
<feature type="transmembrane region" description="Helical" evidence="7">
    <location>
        <begin position="181"/>
        <end position="198"/>
    </location>
</feature>
<dbReference type="PANTHER" id="PTHR23513:SF6">
    <property type="entry name" value="MAJOR FACILITATOR SUPERFAMILY ASSOCIATED DOMAIN-CONTAINING PROTEIN"/>
    <property type="match status" value="1"/>
</dbReference>
<dbReference type="InterPro" id="IPR010290">
    <property type="entry name" value="TM_effector"/>
</dbReference>
<evidence type="ECO:0000256" key="2">
    <source>
        <dbReference type="ARBA" id="ARBA00022448"/>
    </source>
</evidence>
<feature type="transmembrane region" description="Helical" evidence="7">
    <location>
        <begin position="234"/>
        <end position="257"/>
    </location>
</feature>
<dbReference type="SUPFAM" id="SSF103473">
    <property type="entry name" value="MFS general substrate transporter"/>
    <property type="match status" value="1"/>
</dbReference>